<sequence>MAGELHWNSPMIYLFGGMFLVFSLIACALIILACSYKKPYLAYTIDDGGKPSSPACKTHLSSEMEPQIVITMPGDTDPTYLAMCLPPHLQQVLTCTSMEY</sequence>
<protein>
    <submittedName>
        <fullName evidence="1">Uncharacterized protein</fullName>
    </submittedName>
</protein>
<dbReference type="EMBL" id="CM042023">
    <property type="protein sequence ID" value="KAI3813287.1"/>
    <property type="molecule type" value="Genomic_DNA"/>
</dbReference>
<dbReference type="Proteomes" id="UP001056120">
    <property type="component" value="Linkage Group LG06"/>
</dbReference>
<comment type="caution">
    <text evidence="1">The sequence shown here is derived from an EMBL/GenBank/DDBJ whole genome shotgun (WGS) entry which is preliminary data.</text>
</comment>
<accession>A0ACB9IZL6</accession>
<evidence type="ECO:0000313" key="1">
    <source>
        <dbReference type="EMBL" id="KAI3813287.1"/>
    </source>
</evidence>
<gene>
    <name evidence="1" type="ORF">L1987_18007</name>
</gene>
<name>A0ACB9IZL6_9ASTR</name>
<proteinExistence type="predicted"/>
<reference evidence="2" key="1">
    <citation type="journal article" date="2022" name="Mol. Ecol. Resour.">
        <title>The genomes of chicory, endive, great burdock and yacon provide insights into Asteraceae palaeo-polyploidization history and plant inulin production.</title>
        <authorList>
            <person name="Fan W."/>
            <person name="Wang S."/>
            <person name="Wang H."/>
            <person name="Wang A."/>
            <person name="Jiang F."/>
            <person name="Liu H."/>
            <person name="Zhao H."/>
            <person name="Xu D."/>
            <person name="Zhang Y."/>
        </authorList>
    </citation>
    <scope>NUCLEOTIDE SEQUENCE [LARGE SCALE GENOMIC DNA]</scope>
    <source>
        <strain evidence="2">cv. Yunnan</strain>
    </source>
</reference>
<reference evidence="1 2" key="2">
    <citation type="journal article" date="2022" name="Mol. Ecol. Resour.">
        <title>The genomes of chicory, endive, great burdock and yacon provide insights into Asteraceae paleo-polyploidization history and plant inulin production.</title>
        <authorList>
            <person name="Fan W."/>
            <person name="Wang S."/>
            <person name="Wang H."/>
            <person name="Wang A."/>
            <person name="Jiang F."/>
            <person name="Liu H."/>
            <person name="Zhao H."/>
            <person name="Xu D."/>
            <person name="Zhang Y."/>
        </authorList>
    </citation>
    <scope>NUCLEOTIDE SEQUENCE [LARGE SCALE GENOMIC DNA]</scope>
    <source>
        <strain evidence="2">cv. Yunnan</strain>
        <tissue evidence="1">Leaves</tissue>
    </source>
</reference>
<keyword evidence="2" id="KW-1185">Reference proteome</keyword>
<organism evidence="1 2">
    <name type="scientific">Smallanthus sonchifolius</name>
    <dbReference type="NCBI Taxonomy" id="185202"/>
    <lineage>
        <taxon>Eukaryota</taxon>
        <taxon>Viridiplantae</taxon>
        <taxon>Streptophyta</taxon>
        <taxon>Embryophyta</taxon>
        <taxon>Tracheophyta</taxon>
        <taxon>Spermatophyta</taxon>
        <taxon>Magnoliopsida</taxon>
        <taxon>eudicotyledons</taxon>
        <taxon>Gunneridae</taxon>
        <taxon>Pentapetalae</taxon>
        <taxon>asterids</taxon>
        <taxon>campanulids</taxon>
        <taxon>Asterales</taxon>
        <taxon>Asteraceae</taxon>
        <taxon>Asteroideae</taxon>
        <taxon>Heliantheae alliance</taxon>
        <taxon>Millerieae</taxon>
        <taxon>Smallanthus</taxon>
    </lineage>
</organism>
<evidence type="ECO:0000313" key="2">
    <source>
        <dbReference type="Proteomes" id="UP001056120"/>
    </source>
</evidence>